<comment type="function">
    <text evidence="6">Mutarotase that catalyzes the interconversion of beta-D-galactose and alpha-D-galactose during galactose metabolism. Beta-D-galactose is metabolized in the liver into glucose 1-phosphate, the primary metabolic fuel, by the action of four enzymes that constitute the Leloir pathway: GALM, GALK1 (galactokinase), GALT (galactose-1-phosphate uridylyltransferase) and GALE (UDP-galactose-4'-epimerase). Involved in the maintenance of the equilibrium between the beta- and alpha-anomers of galactose, therefore ensuring a sufficient supply of the alpha-anomer for GALK1. Also active on D-glucose although shows a preference for galactose over glucose.</text>
</comment>
<dbReference type="SUPFAM" id="SSF74650">
    <property type="entry name" value="Galactose mutarotase-like"/>
    <property type="match status" value="1"/>
</dbReference>
<dbReference type="GO" id="GO:0047938">
    <property type="term" value="F:glucose-6-phosphate 1-epimerase activity"/>
    <property type="evidence" value="ECO:0007669"/>
    <property type="project" value="UniProtKB-UniRule"/>
</dbReference>
<evidence type="ECO:0000256" key="2">
    <source>
        <dbReference type="ARBA" id="ARBA00001712"/>
    </source>
</evidence>
<protein>
    <recommendedName>
        <fullName evidence="7">glucose-6-phosphate 1-epimerase</fullName>
        <ecNumber evidence="7">5.1.3.15</ecNumber>
    </recommendedName>
</protein>
<evidence type="ECO:0000313" key="10">
    <source>
        <dbReference type="EMBL" id="KAJ8029084.1"/>
    </source>
</evidence>
<feature type="binding site" evidence="9">
    <location>
        <position position="57"/>
    </location>
    <ligand>
        <name>substrate</name>
    </ligand>
</feature>
<dbReference type="GO" id="GO:0030246">
    <property type="term" value="F:carbohydrate binding"/>
    <property type="evidence" value="ECO:0007669"/>
    <property type="project" value="UniProtKB-UniRule"/>
</dbReference>
<accession>A0A9Q1H0D5</accession>
<evidence type="ECO:0000313" key="11">
    <source>
        <dbReference type="Proteomes" id="UP001152320"/>
    </source>
</evidence>
<evidence type="ECO:0000256" key="4">
    <source>
        <dbReference type="ARBA" id="ARBA00005866"/>
    </source>
</evidence>
<dbReference type="GO" id="GO:0005737">
    <property type="term" value="C:cytoplasm"/>
    <property type="evidence" value="ECO:0007669"/>
    <property type="project" value="TreeGrafter"/>
</dbReference>
<dbReference type="AlphaFoldDB" id="A0A9Q1H0D5"/>
<reference evidence="10" key="1">
    <citation type="submission" date="2021-10" db="EMBL/GenBank/DDBJ databases">
        <title>Tropical sea cucumber genome reveals ecological adaptation and Cuvierian tubules defense mechanism.</title>
        <authorList>
            <person name="Chen T."/>
        </authorList>
    </citation>
    <scope>NUCLEOTIDE SEQUENCE</scope>
    <source>
        <strain evidence="10">Nanhai2018</strain>
        <tissue evidence="10">Muscle</tissue>
    </source>
</reference>
<dbReference type="InterPro" id="IPR014718">
    <property type="entry name" value="GH-type_carb-bd"/>
</dbReference>
<evidence type="ECO:0000256" key="8">
    <source>
        <dbReference type="PIRSR" id="PIRSR016020-1"/>
    </source>
</evidence>
<keyword evidence="11" id="KW-1185">Reference proteome</keyword>
<comment type="pathway">
    <text evidence="3">Carbohydrate metabolism; galactose metabolism.</text>
</comment>
<dbReference type="Proteomes" id="UP001152320">
    <property type="component" value="Chromosome 14"/>
</dbReference>
<comment type="catalytic activity">
    <reaction evidence="1">
        <text>alpha-D-glucose 6-phosphate = beta-D-glucose 6-phosphate</text>
        <dbReference type="Rhea" id="RHEA:16249"/>
        <dbReference type="ChEBI" id="CHEBI:58225"/>
        <dbReference type="ChEBI" id="CHEBI:58247"/>
        <dbReference type="EC" id="5.1.3.15"/>
    </reaction>
</comment>
<dbReference type="Pfam" id="PF01263">
    <property type="entry name" value="Aldose_epim"/>
    <property type="match status" value="1"/>
</dbReference>
<dbReference type="EMBL" id="JAIZAY010000014">
    <property type="protein sequence ID" value="KAJ8029084.1"/>
    <property type="molecule type" value="Genomic_DNA"/>
</dbReference>
<dbReference type="Gene3D" id="2.70.98.10">
    <property type="match status" value="1"/>
</dbReference>
<comment type="similarity">
    <text evidence="4 7">Belongs to the glucose-6-phosphate 1-epimerase family.</text>
</comment>
<evidence type="ECO:0000256" key="6">
    <source>
        <dbReference type="ARBA" id="ARBA00045743"/>
    </source>
</evidence>
<dbReference type="PANTHER" id="PTHR11122">
    <property type="entry name" value="APOSPORY-ASSOCIATED PROTEIN C-RELATED"/>
    <property type="match status" value="1"/>
</dbReference>
<name>A0A9Q1H0D5_HOLLE</name>
<organism evidence="10 11">
    <name type="scientific">Holothuria leucospilota</name>
    <name type="common">Black long sea cucumber</name>
    <name type="synonym">Mertensiothuria leucospilota</name>
    <dbReference type="NCBI Taxonomy" id="206669"/>
    <lineage>
        <taxon>Eukaryota</taxon>
        <taxon>Metazoa</taxon>
        <taxon>Echinodermata</taxon>
        <taxon>Eleutherozoa</taxon>
        <taxon>Echinozoa</taxon>
        <taxon>Holothuroidea</taxon>
        <taxon>Aspidochirotacea</taxon>
        <taxon>Aspidochirotida</taxon>
        <taxon>Holothuriidae</taxon>
        <taxon>Holothuria</taxon>
    </lineage>
</organism>
<keyword evidence="5 7" id="KW-0413">Isomerase</keyword>
<gene>
    <name evidence="10" type="ORF">HOLleu_28397</name>
</gene>
<proteinExistence type="inferred from homology"/>
<dbReference type="InterPro" id="IPR011013">
    <property type="entry name" value="Gal_mutarotase_sf_dom"/>
</dbReference>
<dbReference type="PANTHER" id="PTHR11122:SF13">
    <property type="entry name" value="GLUCOSE-6-PHOSPHATE 1-EPIMERASE"/>
    <property type="match status" value="1"/>
</dbReference>
<comment type="catalytic activity">
    <reaction evidence="2">
        <text>alpha-D-galactose = beta-D-galactose</text>
        <dbReference type="Rhea" id="RHEA:28675"/>
        <dbReference type="ChEBI" id="CHEBI:27667"/>
        <dbReference type="ChEBI" id="CHEBI:28061"/>
        <dbReference type="EC" id="5.1.3.3"/>
    </reaction>
    <physiologicalReaction direction="right-to-left" evidence="2">
        <dbReference type="Rhea" id="RHEA:28677"/>
    </physiologicalReaction>
</comment>
<dbReference type="EC" id="5.1.3.15" evidence="7"/>
<feature type="active site" evidence="8">
    <location>
        <position position="153"/>
    </location>
</feature>
<evidence type="ECO:0000256" key="3">
    <source>
        <dbReference type="ARBA" id="ARBA00004947"/>
    </source>
</evidence>
<feature type="binding site" evidence="9">
    <location>
        <position position="81"/>
    </location>
    <ligand>
        <name>substrate</name>
    </ligand>
</feature>
<comment type="caution">
    <text evidence="10">The sequence shown here is derived from an EMBL/GenBank/DDBJ whole genome shotgun (WGS) entry which is preliminary data.</text>
</comment>
<evidence type="ECO:0000256" key="7">
    <source>
        <dbReference type="PIRNR" id="PIRNR016020"/>
    </source>
</evidence>
<dbReference type="GO" id="GO:0005975">
    <property type="term" value="P:carbohydrate metabolic process"/>
    <property type="evidence" value="ECO:0007669"/>
    <property type="project" value="InterPro"/>
</dbReference>
<evidence type="ECO:0000256" key="9">
    <source>
        <dbReference type="PIRSR" id="PIRSR016020-2"/>
    </source>
</evidence>
<feature type="binding site" evidence="9">
    <location>
        <position position="76"/>
    </location>
    <ligand>
        <name>substrate</name>
    </ligand>
</feature>
<evidence type="ECO:0000256" key="5">
    <source>
        <dbReference type="ARBA" id="ARBA00023235"/>
    </source>
</evidence>
<dbReference type="GO" id="GO:0004034">
    <property type="term" value="F:aldose 1-epimerase activity"/>
    <property type="evidence" value="ECO:0007669"/>
    <property type="project" value="UniProtKB-EC"/>
</dbReference>
<dbReference type="CDD" id="cd09020">
    <property type="entry name" value="D-hex-6-P-epi_like"/>
    <property type="match status" value="1"/>
</dbReference>
<feature type="active site" evidence="8">
    <location>
        <position position="257"/>
    </location>
</feature>
<evidence type="ECO:0000256" key="1">
    <source>
        <dbReference type="ARBA" id="ARBA00001096"/>
    </source>
</evidence>
<dbReference type="PIRSF" id="PIRSF016020">
    <property type="entry name" value="PHexose_mutarotase"/>
    <property type="match status" value="1"/>
</dbReference>
<dbReference type="InterPro" id="IPR008183">
    <property type="entry name" value="Aldose_1/G6P_1-epimerase"/>
</dbReference>
<dbReference type="OrthoDB" id="1659429at2759"/>
<sequence length="282" mass="31818">MSKTPVQHIDKVTLTRRTESSANVYMFGATLTSWNFKDQEVLFLSKDAIFNDKKAIRGGVPIVFPHFGPWGEGKPQHGFARISLWQLTAQNKDRKTGDVSATFTLEDNEETRKLWNYSFRLSYTITLKAKSLLLEFAVENKGQDAFDFTCLLHTYLGVDDISDTCVVGLKGTKYDDKVSGESDCTEDREEVTISGETDRIYKSTPDELTVKNTKDGKSVVIHKTNFPDAVVWNPWIEKAKSMSDFGDDEYKVMLCVEAGHVAEPYHLDQGETFKASQELSLV</sequence>
<dbReference type="InterPro" id="IPR025532">
    <property type="entry name" value="G6P_1-epimerase"/>
</dbReference>